<organism evidence="3">
    <name type="scientific">Latrodectus hasselti</name>
    <name type="common">Redback spider</name>
    <dbReference type="NCBI Taxonomy" id="256736"/>
    <lineage>
        <taxon>Eukaryota</taxon>
        <taxon>Metazoa</taxon>
        <taxon>Ecdysozoa</taxon>
        <taxon>Arthropoda</taxon>
        <taxon>Chelicerata</taxon>
        <taxon>Arachnida</taxon>
        <taxon>Araneae</taxon>
        <taxon>Araneomorphae</taxon>
        <taxon>Entelegynae</taxon>
        <taxon>Araneoidea</taxon>
        <taxon>Theridiidae</taxon>
        <taxon>Latrodectus</taxon>
    </lineage>
</organism>
<accession>A0A482ZB49</accession>
<dbReference type="EMBL" id="HAGP01000048">
    <property type="protein sequence ID" value="SMD29985.1"/>
    <property type="molecule type" value="Transcribed_RNA"/>
</dbReference>
<dbReference type="PRINTS" id="PR00838">
    <property type="entry name" value="V5ALLERGEN"/>
</dbReference>
<proteinExistence type="predicted"/>
<name>A0A482ZB49_LATHA</name>
<protein>
    <submittedName>
        <fullName evidence="3">U21-Theriditoxin-Lha1e_1</fullName>
    </submittedName>
</protein>
<evidence type="ECO:0000259" key="2">
    <source>
        <dbReference type="SMART" id="SM00198"/>
    </source>
</evidence>
<dbReference type="SMART" id="SM00198">
    <property type="entry name" value="SCP"/>
    <property type="match status" value="1"/>
</dbReference>
<reference evidence="3" key="2">
    <citation type="submission" date="2019-04" db="EMBL/GenBank/DDBJ databases">
        <title>Unravelling the molecular evolution of spider venoms.</title>
        <authorList>
            <person name="Pineda S."/>
        </authorList>
    </citation>
    <scope>NUCLEOTIDE SEQUENCE</scope>
</reference>
<dbReference type="CDD" id="cd05380">
    <property type="entry name" value="CAP_euk"/>
    <property type="match status" value="1"/>
</dbReference>
<evidence type="ECO:0000256" key="1">
    <source>
        <dbReference type="SAM" id="SignalP"/>
    </source>
</evidence>
<reference evidence="3" key="1">
    <citation type="submission" date="2017-03" db="EMBL/GenBank/DDBJ databases">
        <authorList>
            <person name="QRISCLOUD D."/>
        </authorList>
    </citation>
    <scope>NUCLEOTIDE SEQUENCE</scope>
</reference>
<keyword evidence="1" id="KW-0732">Signal</keyword>
<feature type="chain" id="PRO_5019806960" evidence="1">
    <location>
        <begin position="20"/>
        <end position="422"/>
    </location>
</feature>
<dbReference type="Pfam" id="PF00188">
    <property type="entry name" value="CAP"/>
    <property type="match status" value="1"/>
</dbReference>
<dbReference type="InterPro" id="IPR001283">
    <property type="entry name" value="CRISP-related"/>
</dbReference>
<dbReference type="InterPro" id="IPR035940">
    <property type="entry name" value="CAP_sf"/>
</dbReference>
<feature type="signal peptide" evidence="1">
    <location>
        <begin position="1"/>
        <end position="19"/>
    </location>
</feature>
<feature type="domain" description="SCP" evidence="2">
    <location>
        <begin position="55"/>
        <end position="224"/>
    </location>
</feature>
<dbReference type="AlphaFoldDB" id="A0A482ZB49"/>
<dbReference type="Gene3D" id="3.40.33.10">
    <property type="entry name" value="CAP"/>
    <property type="match status" value="1"/>
</dbReference>
<dbReference type="SUPFAM" id="SSF55797">
    <property type="entry name" value="PR-1-like"/>
    <property type="match status" value="1"/>
</dbReference>
<dbReference type="InterPro" id="IPR014044">
    <property type="entry name" value="CAP_dom"/>
</dbReference>
<dbReference type="InterPro" id="IPR002413">
    <property type="entry name" value="V5_allergen-like"/>
</dbReference>
<dbReference type="PANTHER" id="PTHR10334">
    <property type="entry name" value="CYSTEINE-RICH SECRETORY PROTEIN-RELATED"/>
    <property type="match status" value="1"/>
</dbReference>
<evidence type="ECO:0000313" key="3">
    <source>
        <dbReference type="EMBL" id="SMD29985.1"/>
    </source>
</evidence>
<sequence>MMSIFITTLVLILPLYIFTQETCPKEYLRFTPEHSFCKPPNPSCQFVVKGMISKEKSREIVEIHNRLRNKIAVGEETLAGGLPTASDMLAFSWDNELAQIAQKWIEQCLFDHDCPECRATRKFAVGQNVGYTWDPCTGNCDSVEPNWEERINSFYSEVQYFRREFVDAVAYPGPDTTTHFTQIAWAKTYRIGCGYVAFKEVNFGIDGIKQLYVCNYGPKGNTQEQPLYIQGSPCAKCPINSCCGSSCKGKRQQKYPGLCFLSNEAPIYPPKPDLLYSCGFQKDDRNCEFDSEGDGKWSVVRNIGGNFLTVVVQSGKTAIARFRNVIKVKKDSCMNLYVKKGPDTFGERDNSNLEIEIEHNGRKDLNTVWTYPWADYIKSSINVDYDGDIKISLKMTVPADATAQFLEIKLIEITKEPCKWGK</sequence>
<dbReference type="PRINTS" id="PR00837">
    <property type="entry name" value="V5TPXLIKE"/>
</dbReference>